<dbReference type="NCBIfam" id="NF033483">
    <property type="entry name" value="PknB_PASTA_kin"/>
    <property type="match status" value="1"/>
</dbReference>
<dbReference type="PROSITE" id="PS00108">
    <property type="entry name" value="PROTEIN_KINASE_ST"/>
    <property type="match status" value="1"/>
</dbReference>
<evidence type="ECO:0000256" key="2">
    <source>
        <dbReference type="SAM" id="Phobius"/>
    </source>
</evidence>
<reference evidence="6" key="1">
    <citation type="journal article" date="2019" name="Int. J. Syst. Evol. Microbiol.">
        <title>The Global Catalogue of Microorganisms (GCM) 10K type strain sequencing project: providing services to taxonomists for standard genome sequencing and annotation.</title>
        <authorList>
            <consortium name="The Broad Institute Genomics Platform"/>
            <consortium name="The Broad Institute Genome Sequencing Center for Infectious Disease"/>
            <person name="Wu L."/>
            <person name="Ma J."/>
        </authorList>
    </citation>
    <scope>NUCLEOTIDE SEQUENCE [LARGE SCALE GENOMIC DNA]</scope>
    <source>
        <strain evidence="6">KCTC 33575</strain>
    </source>
</reference>
<feature type="compositionally biased region" description="Acidic residues" evidence="1">
    <location>
        <begin position="588"/>
        <end position="599"/>
    </location>
</feature>
<dbReference type="InterPro" id="IPR000719">
    <property type="entry name" value="Prot_kinase_dom"/>
</dbReference>
<dbReference type="InterPro" id="IPR011009">
    <property type="entry name" value="Kinase-like_dom_sf"/>
</dbReference>
<dbReference type="Pfam" id="PF21160">
    <property type="entry name" value="PrkC-like_PASTA-like"/>
    <property type="match status" value="1"/>
</dbReference>
<feature type="domain" description="Protein kinase" evidence="3">
    <location>
        <begin position="10"/>
        <end position="275"/>
    </location>
</feature>
<keyword evidence="2" id="KW-1133">Transmembrane helix</keyword>
<accession>A0ABW5WSJ9</accession>
<dbReference type="Proteomes" id="UP001597519">
    <property type="component" value="Unassembled WGS sequence"/>
</dbReference>
<dbReference type="Gene3D" id="1.10.510.10">
    <property type="entry name" value="Transferase(Phosphotransferase) domain 1"/>
    <property type="match status" value="1"/>
</dbReference>
<dbReference type="EMBL" id="JBHUOQ010000001">
    <property type="protein sequence ID" value="MFD2829790.1"/>
    <property type="molecule type" value="Genomic_DNA"/>
</dbReference>
<dbReference type="Pfam" id="PF00069">
    <property type="entry name" value="Pkinase"/>
    <property type="match status" value="1"/>
</dbReference>
<dbReference type="SMART" id="SM00220">
    <property type="entry name" value="S_TKc"/>
    <property type="match status" value="1"/>
</dbReference>
<dbReference type="InterPro" id="IPR045269">
    <property type="entry name" value="Atg1-like"/>
</dbReference>
<dbReference type="CDD" id="cd14014">
    <property type="entry name" value="STKc_PknB_like"/>
    <property type="match status" value="1"/>
</dbReference>
<comment type="caution">
    <text evidence="5">The sequence shown here is derived from an EMBL/GenBank/DDBJ whole genome shotgun (WGS) entry which is preliminary data.</text>
</comment>
<evidence type="ECO:0000313" key="6">
    <source>
        <dbReference type="Proteomes" id="UP001597519"/>
    </source>
</evidence>
<dbReference type="Gene3D" id="3.30.10.20">
    <property type="match status" value="3"/>
</dbReference>
<dbReference type="InterPro" id="IPR008271">
    <property type="entry name" value="Ser/Thr_kinase_AS"/>
</dbReference>
<feature type="region of interest" description="Disordered" evidence="1">
    <location>
        <begin position="568"/>
        <end position="599"/>
    </location>
</feature>
<organism evidence="5 6">
    <name type="scientific">Corticicoccus populi</name>
    <dbReference type="NCBI Taxonomy" id="1812821"/>
    <lineage>
        <taxon>Bacteria</taxon>
        <taxon>Bacillati</taxon>
        <taxon>Bacillota</taxon>
        <taxon>Bacilli</taxon>
        <taxon>Bacillales</taxon>
        <taxon>Staphylococcaceae</taxon>
        <taxon>Corticicoccus</taxon>
    </lineage>
</organism>
<feature type="region of interest" description="Disordered" evidence="1">
    <location>
        <begin position="295"/>
        <end position="316"/>
    </location>
</feature>
<dbReference type="GO" id="GO:0016301">
    <property type="term" value="F:kinase activity"/>
    <property type="evidence" value="ECO:0007669"/>
    <property type="project" value="UniProtKB-KW"/>
</dbReference>
<sequence length="662" mass="74008">MIGKIVSERYKILKYLGGGMSSVYLAEDIILSRNVVVKMIKVDQHDLDRSKLRFQREVQSTIQLSHPNIVNVLDVDETYEYHLLVTEVVNGPTLKEYIRDNHPIDIDEIIRLSVQVLSGMKHAHSAGIIHRDIKPQNILLDEKNQVKITDFGIAKALSETRMTETNQVMGSVQYISPEQAKGQSTDERTDIYSFGILLFELLTGKLPFEGETPVSVALKHISESMPDINQYRDVPQGLKNIVMKCTEKNPLDRFRHVDDVVLAIDEYKENNTPYVSKNNVAGESATVVTPVPVKASEENKIKENPNAQESPKKEEKKKKRGMLFLLPLILLLAGAGIIIYLLYFTEEEITTSVLPDLEEMTLDEAEAALTEHQLVLGEVTEEYNDTFPEGQIIETTPASGTELEFQSTVDVLVSQGIEPEEMQDYVGEMYDAVQNQVNSFGFNAVNVEERYDESEPGTILSQSIDAGTEIHPEDENLTLEISQGVEPVEIRNFTGESVDTAVSELEADGFNVSVIQEVYHDSIGEGNVVSQDPSYGDFLPGSTINLISSLGEEPAREMQYVQTVPISYPEDEDSQDSSDSGSGSNSDSDSEAAEEDENEPVEVEIFLEDRDNNIGDVFDTIEITEDSTYTIRMIIEEDEEGEFKIEVDGETIMEETVPYSNE</sequence>
<dbReference type="RefSeq" id="WP_377772110.1">
    <property type="nucleotide sequence ID" value="NZ_JBHUOQ010000001.1"/>
</dbReference>
<evidence type="ECO:0000256" key="1">
    <source>
        <dbReference type="SAM" id="MobiDB-lite"/>
    </source>
</evidence>
<keyword evidence="6" id="KW-1185">Reference proteome</keyword>
<evidence type="ECO:0000313" key="5">
    <source>
        <dbReference type="EMBL" id="MFD2829790.1"/>
    </source>
</evidence>
<dbReference type="SUPFAM" id="SSF56112">
    <property type="entry name" value="Protein kinase-like (PK-like)"/>
    <property type="match status" value="1"/>
</dbReference>
<evidence type="ECO:0000259" key="3">
    <source>
        <dbReference type="PROSITE" id="PS50011"/>
    </source>
</evidence>
<gene>
    <name evidence="5" type="primary">pknB</name>
    <name evidence="5" type="ORF">ACFSX4_04860</name>
</gene>
<feature type="domain" description="PASTA" evidence="4">
    <location>
        <begin position="416"/>
        <end position="483"/>
    </location>
</feature>
<keyword evidence="5" id="KW-0418">Kinase</keyword>
<dbReference type="Gene3D" id="2.60.40.2560">
    <property type="match status" value="1"/>
</dbReference>
<dbReference type="CDD" id="cd06577">
    <property type="entry name" value="PASTA_pknB"/>
    <property type="match status" value="3"/>
</dbReference>
<dbReference type="InterPro" id="IPR005543">
    <property type="entry name" value="PASTA_dom"/>
</dbReference>
<dbReference type="PROSITE" id="PS50011">
    <property type="entry name" value="PROTEIN_KINASE_DOM"/>
    <property type="match status" value="1"/>
</dbReference>
<dbReference type="SMART" id="SM00740">
    <property type="entry name" value="PASTA"/>
    <property type="match status" value="3"/>
</dbReference>
<dbReference type="PROSITE" id="PS51178">
    <property type="entry name" value="PASTA"/>
    <property type="match status" value="3"/>
</dbReference>
<protein>
    <submittedName>
        <fullName evidence="5">Stk1 family PASTA domain-containing Ser/Thr kinase</fullName>
    </submittedName>
</protein>
<feature type="domain" description="PASTA" evidence="4">
    <location>
        <begin position="484"/>
        <end position="549"/>
    </location>
</feature>
<feature type="transmembrane region" description="Helical" evidence="2">
    <location>
        <begin position="322"/>
        <end position="343"/>
    </location>
</feature>
<proteinExistence type="predicted"/>
<dbReference type="PANTHER" id="PTHR24348">
    <property type="entry name" value="SERINE/THREONINE-PROTEIN KINASE UNC-51-RELATED"/>
    <property type="match status" value="1"/>
</dbReference>
<name>A0ABW5WSJ9_9STAP</name>
<feature type="domain" description="PASTA" evidence="4">
    <location>
        <begin position="348"/>
        <end position="415"/>
    </location>
</feature>
<keyword evidence="2" id="KW-0472">Membrane</keyword>
<keyword evidence="5" id="KW-0808">Transferase</keyword>
<keyword evidence="2" id="KW-0812">Transmembrane</keyword>
<dbReference type="Gene3D" id="3.30.200.20">
    <property type="entry name" value="Phosphorylase Kinase, domain 1"/>
    <property type="match status" value="1"/>
</dbReference>
<feature type="compositionally biased region" description="Low complexity" evidence="1">
    <location>
        <begin position="577"/>
        <end position="587"/>
    </location>
</feature>
<evidence type="ECO:0000259" key="4">
    <source>
        <dbReference type="PROSITE" id="PS51178"/>
    </source>
</evidence>
<dbReference type="Pfam" id="PF03793">
    <property type="entry name" value="PASTA"/>
    <property type="match status" value="3"/>
</dbReference>